<gene>
    <name evidence="1" type="ORF">Adt_33489</name>
</gene>
<comment type="caution">
    <text evidence="1">The sequence shown here is derived from an EMBL/GenBank/DDBJ whole genome shotgun (WGS) entry which is preliminary data.</text>
</comment>
<reference evidence="2" key="1">
    <citation type="submission" date="2024-07" db="EMBL/GenBank/DDBJ databases">
        <title>Two chromosome-level genome assemblies of Korean endemic species Abeliophyllum distichum and Forsythia ovata (Oleaceae).</title>
        <authorList>
            <person name="Jang H."/>
        </authorList>
    </citation>
    <scope>NUCLEOTIDE SEQUENCE [LARGE SCALE GENOMIC DNA]</scope>
</reference>
<dbReference type="Proteomes" id="UP001604336">
    <property type="component" value="Unassembled WGS sequence"/>
</dbReference>
<protein>
    <submittedName>
        <fullName evidence="1">Uncharacterized protein</fullName>
    </submittedName>
</protein>
<name>A0ABD1QWI6_9LAMI</name>
<accession>A0ABD1QWI6</accession>
<sequence>MTEEHEVALRNVREKAKLAFLGRTRMEKLPISFWDGVAIGPNSTELSALAGHLGRDTNLLPFHFLKLPLVDIEYKDRVMMKIKIQEDLEQDAHSELADKATEEGSSMYFTGHDDIFIKVMGPDSRGRKWCFGRATFLGILSNTTSNRNNAEVTSLKGKAVDVEEELNNMQQQCFDLKSITNTLPDSLKATMDEMAMTRGYFRLFLSDEVRKFLTYVIS</sequence>
<organism evidence="1 2">
    <name type="scientific">Abeliophyllum distichum</name>
    <dbReference type="NCBI Taxonomy" id="126358"/>
    <lineage>
        <taxon>Eukaryota</taxon>
        <taxon>Viridiplantae</taxon>
        <taxon>Streptophyta</taxon>
        <taxon>Embryophyta</taxon>
        <taxon>Tracheophyta</taxon>
        <taxon>Spermatophyta</taxon>
        <taxon>Magnoliopsida</taxon>
        <taxon>eudicotyledons</taxon>
        <taxon>Gunneridae</taxon>
        <taxon>Pentapetalae</taxon>
        <taxon>asterids</taxon>
        <taxon>lamiids</taxon>
        <taxon>Lamiales</taxon>
        <taxon>Oleaceae</taxon>
        <taxon>Forsythieae</taxon>
        <taxon>Abeliophyllum</taxon>
    </lineage>
</organism>
<dbReference type="AlphaFoldDB" id="A0ABD1QWI6"/>
<dbReference type="EMBL" id="JBFOLK010000010">
    <property type="protein sequence ID" value="KAL2480523.1"/>
    <property type="molecule type" value="Genomic_DNA"/>
</dbReference>
<evidence type="ECO:0000313" key="1">
    <source>
        <dbReference type="EMBL" id="KAL2480523.1"/>
    </source>
</evidence>
<keyword evidence="2" id="KW-1185">Reference proteome</keyword>
<proteinExistence type="predicted"/>
<evidence type="ECO:0000313" key="2">
    <source>
        <dbReference type="Proteomes" id="UP001604336"/>
    </source>
</evidence>